<reference evidence="1 2" key="1">
    <citation type="journal article" date="2021" name="BMC Biol.">
        <title>Horizontally acquired antibacterial genes associated with adaptive radiation of ladybird beetles.</title>
        <authorList>
            <person name="Li H.S."/>
            <person name="Tang X.F."/>
            <person name="Huang Y.H."/>
            <person name="Xu Z.Y."/>
            <person name="Chen M.L."/>
            <person name="Du X.Y."/>
            <person name="Qiu B.Y."/>
            <person name="Chen P.T."/>
            <person name="Zhang W."/>
            <person name="Slipinski A."/>
            <person name="Escalona H.E."/>
            <person name="Waterhouse R.M."/>
            <person name="Zwick A."/>
            <person name="Pang H."/>
        </authorList>
    </citation>
    <scope>NUCLEOTIDE SEQUENCE [LARGE SCALE GENOMIC DNA]</scope>
    <source>
        <strain evidence="1">SYSU2018</strain>
    </source>
</reference>
<dbReference type="InterPro" id="IPR043502">
    <property type="entry name" value="DNA/RNA_pol_sf"/>
</dbReference>
<dbReference type="PANTHER" id="PTHR37984:SF5">
    <property type="entry name" value="PROTEIN NYNRIN-LIKE"/>
    <property type="match status" value="1"/>
</dbReference>
<feature type="non-terminal residue" evidence="1">
    <location>
        <position position="124"/>
    </location>
</feature>
<dbReference type="EMBL" id="JABFTP020000165">
    <property type="protein sequence ID" value="KAL3283986.1"/>
    <property type="molecule type" value="Genomic_DNA"/>
</dbReference>
<comment type="caution">
    <text evidence="1">The sequence shown here is derived from an EMBL/GenBank/DDBJ whole genome shotgun (WGS) entry which is preliminary data.</text>
</comment>
<dbReference type="AlphaFoldDB" id="A0ABD2NZ74"/>
<gene>
    <name evidence="1" type="ORF">HHI36_018156</name>
</gene>
<dbReference type="Proteomes" id="UP001516400">
    <property type="component" value="Unassembled WGS sequence"/>
</dbReference>
<sequence length="124" mass="14639">MQDDIAITGKDKQEHLARLRRVLQILQNAGLKIAKEKENKRLPQYAADRIRRWASILSNYKYFIEYVKSDKNIADSLSRLPIPEENSSDVWIDFEFSYINFFENSGFDINLENIRKISNKDKIL</sequence>
<protein>
    <recommendedName>
        <fullName evidence="3">Reverse transcriptase domain-containing protein</fullName>
    </recommendedName>
</protein>
<dbReference type="SUPFAM" id="SSF56672">
    <property type="entry name" value="DNA/RNA polymerases"/>
    <property type="match status" value="1"/>
</dbReference>
<dbReference type="Gene3D" id="3.30.70.270">
    <property type="match status" value="1"/>
</dbReference>
<dbReference type="InterPro" id="IPR043128">
    <property type="entry name" value="Rev_trsase/Diguanyl_cyclase"/>
</dbReference>
<evidence type="ECO:0008006" key="3">
    <source>
        <dbReference type="Google" id="ProtNLM"/>
    </source>
</evidence>
<evidence type="ECO:0000313" key="1">
    <source>
        <dbReference type="EMBL" id="KAL3283986.1"/>
    </source>
</evidence>
<evidence type="ECO:0000313" key="2">
    <source>
        <dbReference type="Proteomes" id="UP001516400"/>
    </source>
</evidence>
<dbReference type="PANTHER" id="PTHR37984">
    <property type="entry name" value="PROTEIN CBG26694"/>
    <property type="match status" value="1"/>
</dbReference>
<dbReference type="GO" id="GO:0071897">
    <property type="term" value="P:DNA biosynthetic process"/>
    <property type="evidence" value="ECO:0007669"/>
    <property type="project" value="UniProtKB-ARBA"/>
</dbReference>
<dbReference type="InterPro" id="IPR050951">
    <property type="entry name" value="Retrovirus_Pol_polyprotein"/>
</dbReference>
<keyword evidence="2" id="KW-1185">Reference proteome</keyword>
<proteinExistence type="predicted"/>
<organism evidence="1 2">
    <name type="scientific">Cryptolaemus montrouzieri</name>
    <dbReference type="NCBI Taxonomy" id="559131"/>
    <lineage>
        <taxon>Eukaryota</taxon>
        <taxon>Metazoa</taxon>
        <taxon>Ecdysozoa</taxon>
        <taxon>Arthropoda</taxon>
        <taxon>Hexapoda</taxon>
        <taxon>Insecta</taxon>
        <taxon>Pterygota</taxon>
        <taxon>Neoptera</taxon>
        <taxon>Endopterygota</taxon>
        <taxon>Coleoptera</taxon>
        <taxon>Polyphaga</taxon>
        <taxon>Cucujiformia</taxon>
        <taxon>Coccinelloidea</taxon>
        <taxon>Coccinellidae</taxon>
        <taxon>Scymninae</taxon>
        <taxon>Scymnini</taxon>
        <taxon>Cryptolaemus</taxon>
    </lineage>
</organism>
<accession>A0ABD2NZ74</accession>
<name>A0ABD2NZ74_9CUCU</name>